<dbReference type="Pfam" id="PF03466">
    <property type="entry name" value="LysR_substrate"/>
    <property type="match status" value="1"/>
</dbReference>
<dbReference type="CDD" id="cd08472">
    <property type="entry name" value="PBP2_CrgA_like_3"/>
    <property type="match status" value="1"/>
</dbReference>
<feature type="domain" description="HTH lysR-type" evidence="5">
    <location>
        <begin position="1"/>
        <end position="59"/>
    </location>
</feature>
<name>A0ABR7Z2H3_9PSED</name>
<keyword evidence="3" id="KW-0238">DNA-binding</keyword>
<accession>A0ABR7Z2H3</accession>
<dbReference type="PROSITE" id="PS50931">
    <property type="entry name" value="HTH_LYSR"/>
    <property type="match status" value="1"/>
</dbReference>
<dbReference type="InterPro" id="IPR036388">
    <property type="entry name" value="WH-like_DNA-bd_sf"/>
</dbReference>
<evidence type="ECO:0000259" key="5">
    <source>
        <dbReference type="PROSITE" id="PS50931"/>
    </source>
</evidence>
<reference evidence="6 7" key="1">
    <citation type="journal article" date="2020" name="Insects">
        <title>Bacteria Belonging to Pseudomonas typographi sp. nov. from the Bark Beetle Ips typographus Have Genomic Potential to Aid in the Host Ecology.</title>
        <authorList>
            <person name="Peral-Aranega E."/>
            <person name="Saati-Santamaria Z."/>
            <person name="Kolarik M."/>
            <person name="Rivas R."/>
            <person name="Garcia-Fraile P."/>
        </authorList>
    </citation>
    <scope>NUCLEOTIDE SEQUENCE [LARGE SCALE GENOMIC DNA]</scope>
    <source>
        <strain evidence="6 7">CA3A</strain>
    </source>
</reference>
<dbReference type="InterPro" id="IPR005119">
    <property type="entry name" value="LysR_subst-bd"/>
</dbReference>
<protein>
    <submittedName>
        <fullName evidence="6">LysR family transcriptional regulator</fullName>
    </submittedName>
</protein>
<comment type="caution">
    <text evidence="6">The sequence shown here is derived from an EMBL/GenBank/DDBJ whole genome shotgun (WGS) entry which is preliminary data.</text>
</comment>
<evidence type="ECO:0000256" key="2">
    <source>
        <dbReference type="ARBA" id="ARBA00023015"/>
    </source>
</evidence>
<dbReference type="PANTHER" id="PTHR30537">
    <property type="entry name" value="HTH-TYPE TRANSCRIPTIONAL REGULATOR"/>
    <property type="match status" value="1"/>
</dbReference>
<dbReference type="EMBL" id="JAAOCA010000014">
    <property type="protein sequence ID" value="MBD1599588.1"/>
    <property type="molecule type" value="Genomic_DNA"/>
</dbReference>
<gene>
    <name evidence="6" type="ORF">HAQ05_12845</name>
</gene>
<dbReference type="InterPro" id="IPR058163">
    <property type="entry name" value="LysR-type_TF_proteobact-type"/>
</dbReference>
<dbReference type="Pfam" id="PF00126">
    <property type="entry name" value="HTH_1"/>
    <property type="match status" value="1"/>
</dbReference>
<dbReference type="SUPFAM" id="SSF46785">
    <property type="entry name" value="Winged helix' DNA-binding domain"/>
    <property type="match status" value="1"/>
</dbReference>
<comment type="similarity">
    <text evidence="1">Belongs to the LysR transcriptional regulatory family.</text>
</comment>
<evidence type="ECO:0000256" key="3">
    <source>
        <dbReference type="ARBA" id="ARBA00023125"/>
    </source>
</evidence>
<organism evidence="6 7">
    <name type="scientific">Pseudomonas typographi</name>
    <dbReference type="NCBI Taxonomy" id="2715964"/>
    <lineage>
        <taxon>Bacteria</taxon>
        <taxon>Pseudomonadati</taxon>
        <taxon>Pseudomonadota</taxon>
        <taxon>Gammaproteobacteria</taxon>
        <taxon>Pseudomonadales</taxon>
        <taxon>Pseudomonadaceae</taxon>
        <taxon>Pseudomonas</taxon>
    </lineage>
</organism>
<dbReference type="RefSeq" id="WP_190421127.1">
    <property type="nucleotide sequence ID" value="NZ_JAAOCA010000014.1"/>
</dbReference>
<dbReference type="Proteomes" id="UP000805841">
    <property type="component" value="Unassembled WGS sequence"/>
</dbReference>
<evidence type="ECO:0000313" key="7">
    <source>
        <dbReference type="Proteomes" id="UP000805841"/>
    </source>
</evidence>
<proteinExistence type="inferred from homology"/>
<keyword evidence="2" id="KW-0805">Transcription regulation</keyword>
<dbReference type="Gene3D" id="3.40.190.290">
    <property type="match status" value="1"/>
</dbReference>
<dbReference type="Gene3D" id="1.10.10.10">
    <property type="entry name" value="Winged helix-like DNA-binding domain superfamily/Winged helix DNA-binding domain"/>
    <property type="match status" value="1"/>
</dbReference>
<sequence length="307" mass="33723">MDRLQAMQVYCRIIELGGFGKAADALSLPRASVSLAIQQLESHLGMQLLQRTTRRVRATLEGQRYYQRCQQLLADLDDLESEVAARDGGPRGVLRVDLPAAFGCRWVVPHLADFYARYPNMQLDLGFNDRHVHLQREGVDCALRAGTVGDPGLVARPVARVPQLTCASPGYLARHGTPQRWEALQHGHLMVNFPASNGQYFPLVFERGAKPVQVSLPGVISVDNADAYVGAAVAGFGLVQLPRYHVEQALEAGSLVPVLPALPVPHWPIAVVYPPHRHHSPRLRVFIDWVLQRVAIEAGQGAALLPC</sequence>
<keyword evidence="7" id="KW-1185">Reference proteome</keyword>
<dbReference type="PANTHER" id="PTHR30537:SF72">
    <property type="entry name" value="LYSR FAMILY TRANSCRIPTIONAL REGULATOR"/>
    <property type="match status" value="1"/>
</dbReference>
<evidence type="ECO:0000256" key="1">
    <source>
        <dbReference type="ARBA" id="ARBA00009437"/>
    </source>
</evidence>
<dbReference type="InterPro" id="IPR000847">
    <property type="entry name" value="LysR_HTH_N"/>
</dbReference>
<keyword evidence="4" id="KW-0804">Transcription</keyword>
<dbReference type="SUPFAM" id="SSF53850">
    <property type="entry name" value="Periplasmic binding protein-like II"/>
    <property type="match status" value="1"/>
</dbReference>
<evidence type="ECO:0000313" key="6">
    <source>
        <dbReference type="EMBL" id="MBD1599588.1"/>
    </source>
</evidence>
<dbReference type="InterPro" id="IPR036390">
    <property type="entry name" value="WH_DNA-bd_sf"/>
</dbReference>
<evidence type="ECO:0000256" key="4">
    <source>
        <dbReference type="ARBA" id="ARBA00023163"/>
    </source>
</evidence>